<keyword evidence="2" id="KW-1185">Reference proteome</keyword>
<dbReference type="EMBL" id="CP092869">
    <property type="protein sequence ID" value="UYV69688.1"/>
    <property type="molecule type" value="Genomic_DNA"/>
</dbReference>
<protein>
    <submittedName>
        <fullName evidence="1">GTF2IRD2B</fullName>
    </submittedName>
</protein>
<dbReference type="PANTHER" id="PTHR45913">
    <property type="entry name" value="EPM2A-INTERACTING PROTEIN 1"/>
    <property type="match status" value="1"/>
</dbReference>
<dbReference type="Proteomes" id="UP001235939">
    <property type="component" value="Chromosome 07"/>
</dbReference>
<gene>
    <name evidence="1" type="ORF">LAZ67_7000223</name>
</gene>
<reference evidence="1 2" key="1">
    <citation type="submission" date="2022-01" db="EMBL/GenBank/DDBJ databases">
        <title>A chromosomal length assembly of Cordylochernes scorpioides.</title>
        <authorList>
            <person name="Zeh D."/>
            <person name="Zeh J."/>
        </authorList>
    </citation>
    <scope>NUCLEOTIDE SEQUENCE [LARGE SCALE GENOMIC DNA]</scope>
    <source>
        <strain evidence="1">IN4F17</strain>
        <tissue evidence="1">Whole Body</tissue>
    </source>
</reference>
<evidence type="ECO:0000313" key="1">
    <source>
        <dbReference type="EMBL" id="UYV69688.1"/>
    </source>
</evidence>
<accession>A0ABY6KPK8</accession>
<dbReference type="PANTHER" id="PTHR45913:SF5">
    <property type="entry name" value="GENERAL TRANSCRIPTION FACTOR II-I REPEAT DOMAIN-CONTAINING PROTEIN 2A-LIKE PROTEIN"/>
    <property type="match status" value="1"/>
</dbReference>
<sequence>MELFEIGEDNIFKSQFDSKKDPIEIWKTAVFYHCLRQHARRILSCFGSTYCCEATFSYMTQIKNRLRSKISDVPLKDQLKLRTTSIEPNIYFLSSNKNHRNPIKLSGFASHVYPGEKRQSQTFTKVCLDHGVMINESCTPTSHSGNKKKTTD</sequence>
<proteinExistence type="predicted"/>
<organism evidence="1 2">
    <name type="scientific">Cordylochernes scorpioides</name>
    <dbReference type="NCBI Taxonomy" id="51811"/>
    <lineage>
        <taxon>Eukaryota</taxon>
        <taxon>Metazoa</taxon>
        <taxon>Ecdysozoa</taxon>
        <taxon>Arthropoda</taxon>
        <taxon>Chelicerata</taxon>
        <taxon>Arachnida</taxon>
        <taxon>Pseudoscorpiones</taxon>
        <taxon>Cheliferoidea</taxon>
        <taxon>Chernetidae</taxon>
        <taxon>Cordylochernes</taxon>
    </lineage>
</organism>
<name>A0ABY6KPK8_9ARAC</name>
<evidence type="ECO:0000313" key="2">
    <source>
        <dbReference type="Proteomes" id="UP001235939"/>
    </source>
</evidence>